<protein>
    <recommendedName>
        <fullName evidence="2">HTH cro/C1-type domain-containing protein</fullName>
    </recommendedName>
</protein>
<dbReference type="Gene3D" id="1.10.260.40">
    <property type="entry name" value="lambda repressor-like DNA-binding domains"/>
    <property type="match status" value="1"/>
</dbReference>
<evidence type="ECO:0000313" key="3">
    <source>
        <dbReference type="EMBL" id="AMD93827.1"/>
    </source>
</evidence>
<proteinExistence type="predicted"/>
<evidence type="ECO:0000259" key="2">
    <source>
        <dbReference type="PROSITE" id="PS50943"/>
    </source>
</evidence>
<feature type="domain" description="HTH cro/C1-type" evidence="2">
    <location>
        <begin position="35"/>
        <end position="91"/>
    </location>
</feature>
<dbReference type="OrthoDB" id="5358987at2"/>
<dbReference type="InterPro" id="IPR010982">
    <property type="entry name" value="Lambda_DNA-bd_dom_sf"/>
</dbReference>
<dbReference type="KEGG" id="doa:AXF15_12435"/>
<dbReference type="PANTHER" id="PTHR46797">
    <property type="entry name" value="HTH-TYPE TRANSCRIPTIONAL REGULATOR"/>
    <property type="match status" value="1"/>
</dbReference>
<dbReference type="PANTHER" id="PTHR46797:SF1">
    <property type="entry name" value="METHYLPHOSPHONATE SYNTHASE"/>
    <property type="match status" value="1"/>
</dbReference>
<dbReference type="RefSeq" id="WP_066608114.1">
    <property type="nucleotide sequence ID" value="NZ_CP014230.1"/>
</dbReference>
<dbReference type="Pfam" id="PF01381">
    <property type="entry name" value="HTH_3"/>
    <property type="match status" value="1"/>
</dbReference>
<dbReference type="GO" id="GO:0003677">
    <property type="term" value="F:DNA binding"/>
    <property type="evidence" value="ECO:0007669"/>
    <property type="project" value="UniProtKB-KW"/>
</dbReference>
<keyword evidence="1" id="KW-0238">DNA-binding</keyword>
<sequence length="102" mass="11280">MSRRLLDRLPKMMEDPEFAAAWEEAREEFSIAREIIRTRIAAGLSQKELAEKIGTTQSVIARLESGAHVPSVSTLKRVAEATHSKLRIKLVPADDESPVAAV</sequence>
<dbReference type="CDD" id="cd00093">
    <property type="entry name" value="HTH_XRE"/>
    <property type="match status" value="1"/>
</dbReference>
<evidence type="ECO:0000256" key="1">
    <source>
        <dbReference type="ARBA" id="ARBA00023125"/>
    </source>
</evidence>
<accession>A0A0X8JRS4</accession>
<dbReference type="GO" id="GO:0005829">
    <property type="term" value="C:cytosol"/>
    <property type="evidence" value="ECO:0007669"/>
    <property type="project" value="TreeGrafter"/>
</dbReference>
<gene>
    <name evidence="3" type="ORF">AXF15_12435</name>
</gene>
<dbReference type="InterPro" id="IPR050807">
    <property type="entry name" value="TransReg_Diox_bact_type"/>
</dbReference>
<dbReference type="EMBL" id="CP014230">
    <property type="protein sequence ID" value="AMD93827.1"/>
    <property type="molecule type" value="Genomic_DNA"/>
</dbReference>
<dbReference type="STRING" id="888061.AXF15_12435"/>
<dbReference type="SUPFAM" id="SSF47413">
    <property type="entry name" value="lambda repressor-like DNA-binding domains"/>
    <property type="match status" value="1"/>
</dbReference>
<dbReference type="AlphaFoldDB" id="A0A0X8JRS4"/>
<dbReference type="PROSITE" id="PS50943">
    <property type="entry name" value="HTH_CROC1"/>
    <property type="match status" value="1"/>
</dbReference>
<name>A0A0X8JRS4_9BACT</name>
<keyword evidence="4" id="KW-1185">Reference proteome</keyword>
<dbReference type="Proteomes" id="UP000063964">
    <property type="component" value="Chromosome"/>
</dbReference>
<dbReference type="InterPro" id="IPR001387">
    <property type="entry name" value="Cro/C1-type_HTH"/>
</dbReference>
<reference evidence="4" key="1">
    <citation type="submission" date="2016-02" db="EMBL/GenBank/DDBJ databases">
        <authorList>
            <person name="Holder M.E."/>
            <person name="Ajami N.J."/>
            <person name="Petrosino J.F."/>
        </authorList>
    </citation>
    <scope>NUCLEOTIDE SEQUENCE [LARGE SCALE GENOMIC DNA]</scope>
    <source>
        <strain evidence="4">DSM 12838</strain>
    </source>
</reference>
<dbReference type="SMART" id="SM00530">
    <property type="entry name" value="HTH_XRE"/>
    <property type="match status" value="1"/>
</dbReference>
<evidence type="ECO:0000313" key="4">
    <source>
        <dbReference type="Proteomes" id="UP000063964"/>
    </source>
</evidence>
<organism evidence="3 4">
    <name type="scientific">Desulfomicrobium orale DSM 12838</name>
    <dbReference type="NCBI Taxonomy" id="888061"/>
    <lineage>
        <taxon>Bacteria</taxon>
        <taxon>Pseudomonadati</taxon>
        <taxon>Thermodesulfobacteriota</taxon>
        <taxon>Desulfovibrionia</taxon>
        <taxon>Desulfovibrionales</taxon>
        <taxon>Desulfomicrobiaceae</taxon>
        <taxon>Desulfomicrobium</taxon>
    </lineage>
</organism>
<dbReference type="GO" id="GO:0003700">
    <property type="term" value="F:DNA-binding transcription factor activity"/>
    <property type="evidence" value="ECO:0007669"/>
    <property type="project" value="TreeGrafter"/>
</dbReference>